<accession>A0ABS2RRF0</accession>
<keyword evidence="4" id="KW-1185">Reference proteome</keyword>
<evidence type="ECO:0000256" key="1">
    <source>
        <dbReference type="ARBA" id="ARBA00023239"/>
    </source>
</evidence>
<dbReference type="RefSeq" id="WP_204919851.1">
    <property type="nucleotide sequence ID" value="NZ_BAAAQP010000003.1"/>
</dbReference>
<feature type="domain" description="Amidohydrolase-related" evidence="2">
    <location>
        <begin position="21"/>
        <end position="364"/>
    </location>
</feature>
<comment type="caution">
    <text evidence="3">The sequence shown here is derived from an EMBL/GenBank/DDBJ whole genome shotgun (WGS) entry which is preliminary data.</text>
</comment>
<evidence type="ECO:0000313" key="3">
    <source>
        <dbReference type="EMBL" id="MBM7800524.1"/>
    </source>
</evidence>
<keyword evidence="3" id="KW-0378">Hydrolase</keyword>
<dbReference type="PANTHER" id="PTHR21240:SF28">
    <property type="entry name" value="ISO-OROTATE DECARBOXYLASE (EUROFUNG)"/>
    <property type="match status" value="1"/>
</dbReference>
<evidence type="ECO:0000259" key="2">
    <source>
        <dbReference type="Pfam" id="PF04909"/>
    </source>
</evidence>
<name>A0ABS2RRF0_9ACTN</name>
<proteinExistence type="predicted"/>
<dbReference type="Gene3D" id="3.20.20.140">
    <property type="entry name" value="Metal-dependent hydrolases"/>
    <property type="match status" value="1"/>
</dbReference>
<dbReference type="Proteomes" id="UP000704762">
    <property type="component" value="Unassembled WGS sequence"/>
</dbReference>
<dbReference type="Pfam" id="PF04909">
    <property type="entry name" value="Amidohydro_2"/>
    <property type="match status" value="1"/>
</dbReference>
<organism evidence="3 4">
    <name type="scientific">Microlunatus panaciterrae</name>
    <dbReference type="NCBI Taxonomy" id="400768"/>
    <lineage>
        <taxon>Bacteria</taxon>
        <taxon>Bacillati</taxon>
        <taxon>Actinomycetota</taxon>
        <taxon>Actinomycetes</taxon>
        <taxon>Propionibacteriales</taxon>
        <taxon>Propionibacteriaceae</taxon>
        <taxon>Microlunatus</taxon>
    </lineage>
</organism>
<dbReference type="PANTHER" id="PTHR21240">
    <property type="entry name" value="2-AMINO-3-CARBOXYLMUCONATE-6-SEMIALDEHYDE DECARBOXYLASE"/>
    <property type="match status" value="1"/>
</dbReference>
<dbReference type="InterPro" id="IPR032465">
    <property type="entry name" value="ACMSD"/>
</dbReference>
<protein>
    <submittedName>
        <fullName evidence="3">TIM-barrel fold metal-dependent hydrolase</fullName>
    </submittedName>
</protein>
<dbReference type="SUPFAM" id="SSF51556">
    <property type="entry name" value="Metallo-dependent hydrolases"/>
    <property type="match status" value="1"/>
</dbReference>
<keyword evidence="1" id="KW-0456">Lyase</keyword>
<dbReference type="InterPro" id="IPR006680">
    <property type="entry name" value="Amidohydro-rel"/>
</dbReference>
<dbReference type="GO" id="GO:0016787">
    <property type="term" value="F:hydrolase activity"/>
    <property type="evidence" value="ECO:0007669"/>
    <property type="project" value="UniProtKB-KW"/>
</dbReference>
<evidence type="ECO:0000313" key="4">
    <source>
        <dbReference type="Proteomes" id="UP000704762"/>
    </source>
</evidence>
<sequence length="370" mass="41401">MTNTVLDEGRAKDRTPRFPIIDCDIHNVISPGSLDPYLSNRWLQHHRTYGSRQHTGAMYPKGSPGAARADASPPSGLAAGADLGFMQQQHLDPMGVEFGVLNCLGAASGQLNVEYGAALASATNDWQVDEWMDQDDRLRGGIVVPMEDGDLAAREIERRADNPAFIQVLLVARTSAPLGDRRYWKIYEAASRHDLPVGVHFGGGARGVPVTAAGWPSYYLEDHAVMSTAFQAHVTSLVLSGIFDRLPNLRIALIEGGFAWLPSLTWRLDKQWKRLRSEVPALRRRPSDYIGDHFWFTTQPIEEPHRRGDLAKVFEHMGGVDKVMFSTDYPHWDFDSPTHAFQERIPTAQKEQIYSENARAFYRLPARKPA</sequence>
<dbReference type="EMBL" id="JAFBCF010000001">
    <property type="protein sequence ID" value="MBM7800524.1"/>
    <property type="molecule type" value="Genomic_DNA"/>
</dbReference>
<dbReference type="InterPro" id="IPR032466">
    <property type="entry name" value="Metal_Hydrolase"/>
</dbReference>
<reference evidence="3 4" key="1">
    <citation type="submission" date="2021-01" db="EMBL/GenBank/DDBJ databases">
        <title>Sequencing the genomes of 1000 actinobacteria strains.</title>
        <authorList>
            <person name="Klenk H.-P."/>
        </authorList>
    </citation>
    <scope>NUCLEOTIDE SEQUENCE [LARGE SCALE GENOMIC DNA]</scope>
    <source>
        <strain evidence="3 4">DSM 18662</strain>
    </source>
</reference>
<gene>
    <name evidence="3" type="ORF">JOE57_003445</name>
</gene>